<dbReference type="SUPFAM" id="SSF53098">
    <property type="entry name" value="Ribonuclease H-like"/>
    <property type="match status" value="1"/>
</dbReference>
<dbReference type="InterPro" id="IPR058913">
    <property type="entry name" value="Integrase_dom_put"/>
</dbReference>
<dbReference type="Proteomes" id="UP001230051">
    <property type="component" value="Unassembled WGS sequence"/>
</dbReference>
<keyword evidence="3" id="KW-1185">Reference proteome</keyword>
<protein>
    <recommendedName>
        <fullName evidence="1">Integrase core domain-containing protein</fullName>
    </recommendedName>
</protein>
<dbReference type="InterPro" id="IPR012337">
    <property type="entry name" value="RNaseH-like_sf"/>
</dbReference>
<evidence type="ECO:0000259" key="1">
    <source>
        <dbReference type="Pfam" id="PF24764"/>
    </source>
</evidence>
<dbReference type="EMBL" id="JAGXEW010000006">
    <property type="protein sequence ID" value="KAK1170594.1"/>
    <property type="molecule type" value="Genomic_DNA"/>
</dbReference>
<dbReference type="PANTHER" id="PTHR46791:SF13">
    <property type="entry name" value="CLR5 DOMAIN-CONTAINING PROTEIN"/>
    <property type="match status" value="1"/>
</dbReference>
<organism evidence="2 3">
    <name type="scientific">Acipenser oxyrinchus oxyrinchus</name>
    <dbReference type="NCBI Taxonomy" id="40147"/>
    <lineage>
        <taxon>Eukaryota</taxon>
        <taxon>Metazoa</taxon>
        <taxon>Chordata</taxon>
        <taxon>Craniata</taxon>
        <taxon>Vertebrata</taxon>
        <taxon>Euteleostomi</taxon>
        <taxon>Actinopterygii</taxon>
        <taxon>Chondrostei</taxon>
        <taxon>Acipenseriformes</taxon>
        <taxon>Acipenseridae</taxon>
        <taxon>Acipenser</taxon>
    </lineage>
</organism>
<proteinExistence type="predicted"/>
<evidence type="ECO:0000313" key="3">
    <source>
        <dbReference type="Proteomes" id="UP001230051"/>
    </source>
</evidence>
<name>A0AAD8LPA2_ACIOX</name>
<evidence type="ECO:0000313" key="2">
    <source>
        <dbReference type="EMBL" id="KAK1170594.1"/>
    </source>
</evidence>
<accession>A0AAD8LPA2</accession>
<reference evidence="2" key="1">
    <citation type="submission" date="2022-02" db="EMBL/GenBank/DDBJ databases">
        <title>Atlantic sturgeon de novo genome assembly.</title>
        <authorList>
            <person name="Stock M."/>
            <person name="Klopp C."/>
            <person name="Guiguen Y."/>
            <person name="Cabau C."/>
            <person name="Parinello H."/>
            <person name="Santidrian Yebra-Pimentel E."/>
            <person name="Kuhl H."/>
            <person name="Dirks R.P."/>
            <person name="Guessner J."/>
            <person name="Wuertz S."/>
            <person name="Du K."/>
            <person name="Schartl M."/>
        </authorList>
    </citation>
    <scope>NUCLEOTIDE SEQUENCE</scope>
    <source>
        <strain evidence="2">STURGEONOMICS-FGT-2020</strain>
        <tissue evidence="2">Whole blood</tissue>
    </source>
</reference>
<dbReference type="PANTHER" id="PTHR46791">
    <property type="entry name" value="EXPRESSED PROTEIN"/>
    <property type="match status" value="1"/>
</dbReference>
<feature type="domain" description="Integrase core" evidence="1">
    <location>
        <begin position="120"/>
        <end position="297"/>
    </location>
</feature>
<gene>
    <name evidence="2" type="ORF">AOXY_G7491</name>
</gene>
<dbReference type="AlphaFoldDB" id="A0AAD8LPA2"/>
<comment type="caution">
    <text evidence="2">The sequence shown here is derived from an EMBL/GenBank/DDBJ whole genome shotgun (WGS) entry which is preliminary data.</text>
</comment>
<sequence length="384" mass="45021">MAIEQCIEFYFHLWLKYKDIVSVLYTRHGYVISERHLKRILKSRRLFRRKGYTEIEEVINFIHAQLQTSGQLHGYRWMYAKCRENGLHVKKEIVCLILLELDPSGVKLRKARRLHRRNYFAKGPNYIWHLDSYDKLKAFGICINGCIDGFSRKIIWLNAYTTSSDPKLVVGYYMKTVESLGGCPRIVRGDPGTENGHVRDFQRFLRRNIHDGMLIESYVEGASTANQRIESWWGFLRKECMEFWISLFGDLKDNGIYDGGFLDKSLLQFCFMGIIQDVSDETARVWDSHVIRPSKNDKVPSGWPSVMYLLPELYRTYDYMSPIESVELQVCRSECTFRLPVPCDPDVYDMCNIVMAESHLDLPNEPYQALDLYIRLRNEINASL</sequence>
<dbReference type="Pfam" id="PF24764">
    <property type="entry name" value="rva_4"/>
    <property type="match status" value="1"/>
</dbReference>